<dbReference type="PANTHER" id="PTHR48106">
    <property type="entry name" value="QUINONE OXIDOREDUCTASE PIG3-RELATED"/>
    <property type="match status" value="1"/>
</dbReference>
<dbReference type="InterPro" id="IPR011032">
    <property type="entry name" value="GroES-like_sf"/>
</dbReference>
<dbReference type="Gene3D" id="3.90.180.10">
    <property type="entry name" value="Medium-chain alcohol dehydrogenases, catalytic domain"/>
    <property type="match status" value="1"/>
</dbReference>
<sequence>MSKNDEDVIGSLDGLTHKEIGVPADRGKKFEAKNRVLKWEDIEIADLKEGEIGVKNKAIGVNFINIITVPVFIWVEAVGVVTAIRPGVNDLKVGDVVYHSGSVTGTYTKEQIVLADKATPLPPIDHLVVASVMERINHSFLCQNLVQGKIHYA</sequence>
<proteinExistence type="predicted"/>
<dbReference type="SUPFAM" id="SSF50129">
    <property type="entry name" value="GroES-like"/>
    <property type="match status" value="1"/>
</dbReference>
<dbReference type="PANTHER" id="PTHR48106:SF13">
    <property type="entry name" value="QUINONE OXIDOREDUCTASE-RELATED"/>
    <property type="match status" value="1"/>
</dbReference>
<dbReference type="EMBL" id="BQNB010014042">
    <property type="protein sequence ID" value="GJT23278.1"/>
    <property type="molecule type" value="Genomic_DNA"/>
</dbReference>
<dbReference type="Proteomes" id="UP001151760">
    <property type="component" value="Unassembled WGS sequence"/>
</dbReference>
<gene>
    <name evidence="3" type="ORF">Tco_0893215</name>
</gene>
<reference evidence="3" key="1">
    <citation type="journal article" date="2022" name="Int. J. Mol. Sci.">
        <title>Draft Genome of Tanacetum Coccineum: Genomic Comparison of Closely Related Tanacetum-Family Plants.</title>
        <authorList>
            <person name="Yamashiro T."/>
            <person name="Shiraishi A."/>
            <person name="Nakayama K."/>
            <person name="Satake H."/>
        </authorList>
    </citation>
    <scope>NUCLEOTIDE SEQUENCE</scope>
</reference>
<keyword evidence="1" id="KW-0521">NADP</keyword>
<keyword evidence="2" id="KW-0560">Oxidoreductase</keyword>
<reference evidence="3" key="2">
    <citation type="submission" date="2022-01" db="EMBL/GenBank/DDBJ databases">
        <authorList>
            <person name="Yamashiro T."/>
            <person name="Shiraishi A."/>
            <person name="Satake H."/>
            <person name="Nakayama K."/>
        </authorList>
    </citation>
    <scope>NUCLEOTIDE SEQUENCE</scope>
</reference>
<protein>
    <submittedName>
        <fullName evidence="3">Alcohol dehydrogenase superfamily protein</fullName>
    </submittedName>
</protein>
<organism evidence="3 4">
    <name type="scientific">Tanacetum coccineum</name>
    <dbReference type="NCBI Taxonomy" id="301880"/>
    <lineage>
        <taxon>Eukaryota</taxon>
        <taxon>Viridiplantae</taxon>
        <taxon>Streptophyta</taxon>
        <taxon>Embryophyta</taxon>
        <taxon>Tracheophyta</taxon>
        <taxon>Spermatophyta</taxon>
        <taxon>Magnoliopsida</taxon>
        <taxon>eudicotyledons</taxon>
        <taxon>Gunneridae</taxon>
        <taxon>Pentapetalae</taxon>
        <taxon>asterids</taxon>
        <taxon>campanulids</taxon>
        <taxon>Asterales</taxon>
        <taxon>Asteraceae</taxon>
        <taxon>Asteroideae</taxon>
        <taxon>Anthemideae</taxon>
        <taxon>Anthemidinae</taxon>
        <taxon>Tanacetum</taxon>
    </lineage>
</organism>
<accession>A0ABQ5CBA0</accession>
<evidence type="ECO:0000256" key="1">
    <source>
        <dbReference type="ARBA" id="ARBA00022857"/>
    </source>
</evidence>
<name>A0ABQ5CBA0_9ASTR</name>
<evidence type="ECO:0000313" key="4">
    <source>
        <dbReference type="Proteomes" id="UP001151760"/>
    </source>
</evidence>
<evidence type="ECO:0000313" key="3">
    <source>
        <dbReference type="EMBL" id="GJT23278.1"/>
    </source>
</evidence>
<keyword evidence="4" id="KW-1185">Reference proteome</keyword>
<comment type="caution">
    <text evidence="3">The sequence shown here is derived from an EMBL/GenBank/DDBJ whole genome shotgun (WGS) entry which is preliminary data.</text>
</comment>
<evidence type="ECO:0000256" key="2">
    <source>
        <dbReference type="ARBA" id="ARBA00023002"/>
    </source>
</evidence>